<organism evidence="1 2">
    <name type="scientific">Acaulospora colombiana</name>
    <dbReference type="NCBI Taxonomy" id="27376"/>
    <lineage>
        <taxon>Eukaryota</taxon>
        <taxon>Fungi</taxon>
        <taxon>Fungi incertae sedis</taxon>
        <taxon>Mucoromycota</taxon>
        <taxon>Glomeromycotina</taxon>
        <taxon>Glomeromycetes</taxon>
        <taxon>Diversisporales</taxon>
        <taxon>Acaulosporaceae</taxon>
        <taxon>Acaulospora</taxon>
    </lineage>
</organism>
<evidence type="ECO:0000313" key="1">
    <source>
        <dbReference type="EMBL" id="CAG8526965.1"/>
    </source>
</evidence>
<dbReference type="Proteomes" id="UP000789525">
    <property type="component" value="Unassembled WGS sequence"/>
</dbReference>
<keyword evidence="2" id="KW-1185">Reference proteome</keyword>
<evidence type="ECO:0000313" key="2">
    <source>
        <dbReference type="Proteomes" id="UP000789525"/>
    </source>
</evidence>
<gene>
    <name evidence="1" type="ORF">ACOLOM_LOCUS3907</name>
</gene>
<comment type="caution">
    <text evidence="1">The sequence shown here is derived from an EMBL/GenBank/DDBJ whole genome shotgun (WGS) entry which is preliminary data.</text>
</comment>
<reference evidence="1" key="1">
    <citation type="submission" date="2021-06" db="EMBL/GenBank/DDBJ databases">
        <authorList>
            <person name="Kallberg Y."/>
            <person name="Tangrot J."/>
            <person name="Rosling A."/>
        </authorList>
    </citation>
    <scope>NUCLEOTIDE SEQUENCE</scope>
    <source>
        <strain evidence="1">CL356</strain>
    </source>
</reference>
<proteinExistence type="predicted"/>
<sequence length="78" mass="8987">MQDIHFSSIDQPILSSSKDTQSWADEVNSQTTCRSDIFFTMDGNIRKVSPLKEQLKIFELCRETTQLTYDLRLSSSSH</sequence>
<name>A0ACA9LFT4_9GLOM</name>
<protein>
    <submittedName>
        <fullName evidence="1">3125_t:CDS:1</fullName>
    </submittedName>
</protein>
<accession>A0ACA9LFT4</accession>
<dbReference type="EMBL" id="CAJVPT010006050">
    <property type="protein sequence ID" value="CAG8526965.1"/>
    <property type="molecule type" value="Genomic_DNA"/>
</dbReference>